<dbReference type="PANTHER" id="PTHR35936:SF19">
    <property type="entry name" value="AMINO-ACID-BINDING PROTEIN YXEM-RELATED"/>
    <property type="match status" value="1"/>
</dbReference>
<name>A0A1G6I6G4_9GAMM</name>
<reference evidence="4" key="1">
    <citation type="submission" date="2016-10" db="EMBL/GenBank/DDBJ databases">
        <authorList>
            <person name="Varghese N."/>
            <person name="Submissions S."/>
        </authorList>
    </citation>
    <scope>NUCLEOTIDE SEQUENCE [LARGE SCALE GENOMIC DNA]</scope>
    <source>
        <strain evidence="4">DSM 26382</strain>
    </source>
</reference>
<dbReference type="Proteomes" id="UP000199467">
    <property type="component" value="Unassembled WGS sequence"/>
</dbReference>
<dbReference type="PANTHER" id="PTHR35936">
    <property type="entry name" value="MEMBRANE-BOUND LYTIC MUREIN TRANSGLYCOSYLASE F"/>
    <property type="match status" value="1"/>
</dbReference>
<sequence length="242" mass="27741">MKRWLLLALLMAAALTQGETLRVGIEQHDYYPYYRATLESPPEGYCLDLLEAFAEHEGLTLELLPQPLNRLYRNMLDEQSLDLLFPDNTEWARQAKADRHLYYSEAVVQIVDGTMVLANRRGQGLNNIRQLGTVRGFTAQAWQPQLDAGTVHLVETQDLHSLIRMVVRGRLDALYANPQVVRYQLGQLDMTDNDLQLDPQLPLTYTSFHLSSASRPDLIERFDAFLAQRPDTVQRLKARYGL</sequence>
<accession>A0A1G6I6G4</accession>
<dbReference type="Gene3D" id="3.40.190.10">
    <property type="entry name" value="Periplasmic binding protein-like II"/>
    <property type="match status" value="2"/>
</dbReference>
<keyword evidence="4" id="KW-1185">Reference proteome</keyword>
<evidence type="ECO:0000313" key="4">
    <source>
        <dbReference type="Proteomes" id="UP000199467"/>
    </source>
</evidence>
<comment type="similarity">
    <text evidence="1">Belongs to the bacterial solute-binding protein 3 family.</text>
</comment>
<evidence type="ECO:0000256" key="2">
    <source>
        <dbReference type="ARBA" id="ARBA00022729"/>
    </source>
</evidence>
<evidence type="ECO:0000313" key="3">
    <source>
        <dbReference type="EMBL" id="SDC02030.1"/>
    </source>
</evidence>
<dbReference type="InterPro" id="IPR001638">
    <property type="entry name" value="Solute-binding_3/MltF_N"/>
</dbReference>
<keyword evidence="2" id="KW-0732">Signal</keyword>
<dbReference type="AlphaFoldDB" id="A0A1G6I6G4"/>
<protein>
    <submittedName>
        <fullName evidence="3">ABC-type amino acid transport substrate-binding protein</fullName>
    </submittedName>
</protein>
<dbReference type="SMART" id="SM00062">
    <property type="entry name" value="PBPb"/>
    <property type="match status" value="1"/>
</dbReference>
<dbReference type="RefSeq" id="WP_017676196.1">
    <property type="nucleotide sequence ID" value="NZ_FMZQ01000001.1"/>
</dbReference>
<gene>
    <name evidence="3" type="ORF">SAMN05216576_101100</name>
</gene>
<dbReference type="EMBL" id="FMZQ01000001">
    <property type="protein sequence ID" value="SDC02030.1"/>
    <property type="molecule type" value="Genomic_DNA"/>
</dbReference>
<dbReference type="SUPFAM" id="SSF53850">
    <property type="entry name" value="Periplasmic binding protein-like II"/>
    <property type="match status" value="1"/>
</dbReference>
<organism evidence="3 4">
    <name type="scientific">Ectopseudomonas chengduensis</name>
    <dbReference type="NCBI Taxonomy" id="489632"/>
    <lineage>
        <taxon>Bacteria</taxon>
        <taxon>Pseudomonadati</taxon>
        <taxon>Pseudomonadota</taxon>
        <taxon>Gammaproteobacteria</taxon>
        <taxon>Pseudomonadales</taxon>
        <taxon>Pseudomonadaceae</taxon>
        <taxon>Ectopseudomonas</taxon>
    </lineage>
</organism>
<proteinExistence type="inferred from homology"/>
<evidence type="ECO:0000256" key="1">
    <source>
        <dbReference type="ARBA" id="ARBA00010333"/>
    </source>
</evidence>